<comment type="caution">
    <text evidence="1">The sequence shown here is derived from an EMBL/GenBank/DDBJ whole genome shotgun (WGS) entry which is preliminary data.</text>
</comment>
<gene>
    <name evidence="1" type="ORF">V1477_011555</name>
</gene>
<proteinExistence type="predicted"/>
<sequence length="86" mass="9765">MEERKKVKDESRGRSVGTVGWYNGVDEQWADTSSYQRYTKEVDRGGSEPYLMKREMGTVANVSLSMAFVHVKGTLIPHTTAMICFE</sequence>
<evidence type="ECO:0000313" key="2">
    <source>
        <dbReference type="Proteomes" id="UP001607303"/>
    </source>
</evidence>
<accession>A0ABD2BZI7</accession>
<dbReference type="EMBL" id="JAYRBN010000063">
    <property type="protein sequence ID" value="KAL2738196.1"/>
    <property type="molecule type" value="Genomic_DNA"/>
</dbReference>
<name>A0ABD2BZI7_VESMC</name>
<protein>
    <submittedName>
        <fullName evidence="1">Uncharacterized protein</fullName>
    </submittedName>
</protein>
<reference evidence="1 2" key="1">
    <citation type="journal article" date="2024" name="Ann. Entomol. Soc. Am.">
        <title>Genomic analyses of the southern and eastern yellowjacket wasps (Hymenoptera: Vespidae) reveal evolutionary signatures of social life.</title>
        <authorList>
            <person name="Catto M.A."/>
            <person name="Caine P.B."/>
            <person name="Orr S.E."/>
            <person name="Hunt B.G."/>
            <person name="Goodisman M.A.D."/>
        </authorList>
    </citation>
    <scope>NUCLEOTIDE SEQUENCE [LARGE SCALE GENOMIC DNA]</scope>
    <source>
        <strain evidence="1">232</strain>
        <tissue evidence="1">Head and thorax</tissue>
    </source>
</reference>
<dbReference type="AlphaFoldDB" id="A0ABD2BZI7"/>
<keyword evidence="2" id="KW-1185">Reference proteome</keyword>
<evidence type="ECO:0000313" key="1">
    <source>
        <dbReference type="EMBL" id="KAL2738196.1"/>
    </source>
</evidence>
<dbReference type="Proteomes" id="UP001607303">
    <property type="component" value="Unassembled WGS sequence"/>
</dbReference>
<organism evidence="1 2">
    <name type="scientific">Vespula maculifrons</name>
    <name type="common">Eastern yellow jacket</name>
    <name type="synonym">Wasp</name>
    <dbReference type="NCBI Taxonomy" id="7453"/>
    <lineage>
        <taxon>Eukaryota</taxon>
        <taxon>Metazoa</taxon>
        <taxon>Ecdysozoa</taxon>
        <taxon>Arthropoda</taxon>
        <taxon>Hexapoda</taxon>
        <taxon>Insecta</taxon>
        <taxon>Pterygota</taxon>
        <taxon>Neoptera</taxon>
        <taxon>Endopterygota</taxon>
        <taxon>Hymenoptera</taxon>
        <taxon>Apocrita</taxon>
        <taxon>Aculeata</taxon>
        <taxon>Vespoidea</taxon>
        <taxon>Vespidae</taxon>
        <taxon>Vespinae</taxon>
        <taxon>Vespula</taxon>
    </lineage>
</organism>